<dbReference type="RefSeq" id="WP_111595950.1">
    <property type="nucleotide sequence ID" value="NZ_QLLL01000001.1"/>
</dbReference>
<name>A0A327R5F3_9BACT</name>
<reference evidence="1 2" key="1">
    <citation type="submission" date="2018-06" db="EMBL/GenBank/DDBJ databases">
        <title>Genomic Encyclopedia of Archaeal and Bacterial Type Strains, Phase II (KMG-II): from individual species to whole genera.</title>
        <authorList>
            <person name="Goeker M."/>
        </authorList>
    </citation>
    <scope>NUCLEOTIDE SEQUENCE [LARGE SCALE GENOMIC DNA]</scope>
    <source>
        <strain evidence="1 2">DSM 23857</strain>
    </source>
</reference>
<organism evidence="1 2">
    <name type="scientific">Chitinophaga skermanii</name>
    <dbReference type="NCBI Taxonomy" id="331697"/>
    <lineage>
        <taxon>Bacteria</taxon>
        <taxon>Pseudomonadati</taxon>
        <taxon>Bacteroidota</taxon>
        <taxon>Chitinophagia</taxon>
        <taxon>Chitinophagales</taxon>
        <taxon>Chitinophagaceae</taxon>
        <taxon>Chitinophaga</taxon>
    </lineage>
</organism>
<dbReference type="Proteomes" id="UP000249547">
    <property type="component" value="Unassembled WGS sequence"/>
</dbReference>
<comment type="caution">
    <text evidence="1">The sequence shown here is derived from an EMBL/GenBank/DDBJ whole genome shotgun (WGS) entry which is preliminary data.</text>
</comment>
<sequence>MPWNKIIIGGLALLTILFGVDACRERRHASRILAENQRLLNENRDLRKSVSLTSETAQQIVDRHEVQATQPKFVEQRAYYRKNWRQFISINSNDYRTGLFGGIKNLKITVGNQTDYQLDNVVVEVQYLRSNGDQFKTESYTLRNVQPRSNGAIEAAGSRKGMKVKIRFVSITSQNMDFCWSVNKKVPPNTDDPYQCSNL</sequence>
<dbReference type="AlphaFoldDB" id="A0A327R5F3"/>
<evidence type="ECO:0000313" key="2">
    <source>
        <dbReference type="Proteomes" id="UP000249547"/>
    </source>
</evidence>
<protein>
    <submittedName>
        <fullName evidence="1">Uncharacterized protein</fullName>
    </submittedName>
</protein>
<dbReference type="EMBL" id="QLLL01000001">
    <property type="protein sequence ID" value="RAJ10823.1"/>
    <property type="molecule type" value="Genomic_DNA"/>
</dbReference>
<evidence type="ECO:0000313" key="1">
    <source>
        <dbReference type="EMBL" id="RAJ10823.1"/>
    </source>
</evidence>
<gene>
    <name evidence="1" type="ORF">LX64_00430</name>
</gene>
<accession>A0A327R5F3</accession>
<keyword evidence="2" id="KW-1185">Reference proteome</keyword>
<proteinExistence type="predicted"/>
<dbReference type="OrthoDB" id="663426at2"/>